<reference evidence="1" key="1">
    <citation type="submission" date="2023-04" db="EMBL/GenBank/DDBJ databases">
        <title>Draft Genome sequencing of Naganishia species isolated from polar environments using Oxford Nanopore Technology.</title>
        <authorList>
            <person name="Leo P."/>
            <person name="Venkateswaran K."/>
        </authorList>
    </citation>
    <scope>NUCLEOTIDE SEQUENCE</scope>
    <source>
        <strain evidence="1">MNA-CCFEE 5425</strain>
    </source>
</reference>
<comment type="caution">
    <text evidence="1">The sequence shown here is derived from an EMBL/GenBank/DDBJ whole genome shotgun (WGS) entry which is preliminary data.</text>
</comment>
<evidence type="ECO:0000313" key="1">
    <source>
        <dbReference type="EMBL" id="KAJ9123391.1"/>
    </source>
</evidence>
<sequence length="137" mass="15382">MSVSIRPDVILLLDTFFHILIFHGETIAAWRKAEYQNQEGYENFKELLEAPVQDAQELLADRNPIPRYIVCDQGGSQARFLLSKLNPSTTHMTGGTYGSGPTSGQAIFTDDVSLQVFMEHLKRLVRLAQASLMLVQN</sequence>
<keyword evidence="2" id="KW-1185">Reference proteome</keyword>
<organism evidence="1 2">
    <name type="scientific">Naganishia vaughanmartiniae</name>
    <dbReference type="NCBI Taxonomy" id="1424756"/>
    <lineage>
        <taxon>Eukaryota</taxon>
        <taxon>Fungi</taxon>
        <taxon>Dikarya</taxon>
        <taxon>Basidiomycota</taxon>
        <taxon>Agaricomycotina</taxon>
        <taxon>Tremellomycetes</taxon>
        <taxon>Filobasidiales</taxon>
        <taxon>Filobasidiaceae</taxon>
        <taxon>Naganishia</taxon>
    </lineage>
</organism>
<name>A0ACC2XJ19_9TREE</name>
<dbReference type="Proteomes" id="UP001243375">
    <property type="component" value="Unassembled WGS sequence"/>
</dbReference>
<gene>
    <name evidence="1" type="primary">SEC23_2</name>
    <name evidence="1" type="ORF">QFC22_001590</name>
</gene>
<evidence type="ECO:0000313" key="2">
    <source>
        <dbReference type="Proteomes" id="UP001243375"/>
    </source>
</evidence>
<accession>A0ACC2XJ19</accession>
<protein>
    <submittedName>
        <fullName evidence="1">GTPase-activating protein S23</fullName>
    </submittedName>
</protein>
<proteinExistence type="predicted"/>
<dbReference type="EMBL" id="JASBWU010000003">
    <property type="protein sequence ID" value="KAJ9123391.1"/>
    <property type="molecule type" value="Genomic_DNA"/>
</dbReference>